<evidence type="ECO:0000256" key="1">
    <source>
        <dbReference type="ARBA" id="ARBA00022737"/>
    </source>
</evidence>
<evidence type="ECO:0000256" key="2">
    <source>
        <dbReference type="ARBA" id="ARBA00023043"/>
    </source>
</evidence>
<feature type="repeat" description="ANK" evidence="3">
    <location>
        <begin position="542"/>
        <end position="574"/>
    </location>
</feature>
<proteinExistence type="predicted"/>
<dbReference type="PROSITE" id="PS50297">
    <property type="entry name" value="ANK_REP_REGION"/>
    <property type="match status" value="2"/>
</dbReference>
<dbReference type="AlphaFoldDB" id="A0A1Y2F4J8"/>
<feature type="region of interest" description="Disordered" evidence="4">
    <location>
        <begin position="64"/>
        <end position="83"/>
    </location>
</feature>
<dbReference type="Gene3D" id="1.25.40.20">
    <property type="entry name" value="Ankyrin repeat-containing domain"/>
    <property type="match status" value="3"/>
</dbReference>
<dbReference type="STRING" id="1754190.A0A1Y2F4J8"/>
<sequence length="785" mass="89262">MSSSNYSDSKTSEDERLNNPKKSTIVNKSYKVSSTNSDLTTSEDEKFEKPKKSTCINESCILSSYDSDSSSEDEKFEEPKKSTFINESYITSSSDLDSSLEDEKFEKPKKSTFINESYITSSSDLDSSSEDEKFEKPKKNSTSEDERFEKPKKSTFINKLYITSSSDSDSTTSENEKAKKTKDAHSKEILKIIKNMLLLKNGFEIDSSDNMGNTALMNSCEYGRTAATKFLIDNKADIKKRNKKNQTAFILAVMNQRQNIVDYLINLNIDIYVQDSYGNTALHYACINNDIYFDYGVDLKFKNSKTGNNILMQSILSNKTKISEFIINQTTIIEDILMDKNLEGKTVLNQIVENSDNVLINYIFHTLNFSWIKVKILNLSMINNHEEFVSSLLQDQNQIININEKDDDGKYPLFVAIRQKNETFVKLLIDYANTNNFNMNINEEEGYTPLTLSYELNCKNIFEYLVKQDKIDKNQNDLCENQCILYYAIKNEDESTVEKLITYNVNVNLVNNEDNEPKLRKLKELINLIIQKGSNVDSLDKQGNSLLFYANENENEEVIKLLIENNVNLNKNTQNVTIPLNIAIKKNNIKIVQLLVNSGANINISESSSDHKVDPPIIVAYNLSNENSNNFEIYNYLLEKGANCNVKDKNGSSLLLLAILNSSSISIKSTQLQSGNSLIKIIKCKDISTIKKEKLINALIKKGININSVDKNGNTSVIYAIKKRNPSILKILIEKGADLSNKNNKDFEDRNQFGSFNGSCMSILLKAMKLELIDNNDNMKYLIKR</sequence>
<protein>
    <submittedName>
        <fullName evidence="5">Ankyrin</fullName>
    </submittedName>
</protein>
<feature type="region of interest" description="Disordered" evidence="4">
    <location>
        <begin position="121"/>
        <end position="150"/>
    </location>
</feature>
<feature type="compositionally biased region" description="Basic and acidic residues" evidence="4">
    <location>
        <begin position="130"/>
        <end position="150"/>
    </location>
</feature>
<dbReference type="PANTHER" id="PTHR24198">
    <property type="entry name" value="ANKYRIN REPEAT AND PROTEIN KINASE DOMAIN-CONTAINING PROTEIN"/>
    <property type="match status" value="1"/>
</dbReference>
<feature type="repeat" description="ANK" evidence="3">
    <location>
        <begin position="211"/>
        <end position="243"/>
    </location>
</feature>
<dbReference type="SUPFAM" id="SSF48403">
    <property type="entry name" value="Ankyrin repeat"/>
    <property type="match status" value="2"/>
</dbReference>
<dbReference type="Proteomes" id="UP000193920">
    <property type="component" value="Unassembled WGS sequence"/>
</dbReference>
<reference evidence="5 6" key="1">
    <citation type="submission" date="2016-08" db="EMBL/GenBank/DDBJ databases">
        <title>A Parts List for Fungal Cellulosomes Revealed by Comparative Genomics.</title>
        <authorList>
            <consortium name="DOE Joint Genome Institute"/>
            <person name="Haitjema C.H."/>
            <person name="Gilmore S.P."/>
            <person name="Henske J.K."/>
            <person name="Solomon K.V."/>
            <person name="De Groot R."/>
            <person name="Kuo A."/>
            <person name="Mondo S.J."/>
            <person name="Salamov A.A."/>
            <person name="Labutti K."/>
            <person name="Zhao Z."/>
            <person name="Chiniquy J."/>
            <person name="Barry K."/>
            <person name="Brewer H.M."/>
            <person name="Purvine S.O."/>
            <person name="Wright A.T."/>
            <person name="Boxma B."/>
            <person name="Van Alen T."/>
            <person name="Hackstein J.H."/>
            <person name="Baker S.E."/>
            <person name="Grigoriev I.V."/>
            <person name="O'Malley M.A."/>
        </authorList>
    </citation>
    <scope>NUCLEOTIDE SEQUENCE [LARGE SCALE GENOMIC DNA]</scope>
    <source>
        <strain evidence="5 6">G1</strain>
    </source>
</reference>
<dbReference type="PROSITE" id="PS50088">
    <property type="entry name" value="ANK_REPEAT"/>
    <property type="match status" value="4"/>
</dbReference>
<feature type="region of interest" description="Disordered" evidence="4">
    <location>
        <begin position="1"/>
        <end position="53"/>
    </location>
</feature>
<dbReference type="InterPro" id="IPR002110">
    <property type="entry name" value="Ankyrin_rpt"/>
</dbReference>
<feature type="compositionally biased region" description="Polar residues" evidence="4">
    <location>
        <begin position="20"/>
        <end position="40"/>
    </location>
</feature>
<evidence type="ECO:0000313" key="6">
    <source>
        <dbReference type="Proteomes" id="UP000193920"/>
    </source>
</evidence>
<gene>
    <name evidence="5" type="ORF">LY90DRAFT_664950</name>
</gene>
<organism evidence="5 6">
    <name type="scientific">Neocallimastix californiae</name>
    <dbReference type="NCBI Taxonomy" id="1754190"/>
    <lineage>
        <taxon>Eukaryota</taxon>
        <taxon>Fungi</taxon>
        <taxon>Fungi incertae sedis</taxon>
        <taxon>Chytridiomycota</taxon>
        <taxon>Chytridiomycota incertae sedis</taxon>
        <taxon>Neocallimastigomycetes</taxon>
        <taxon>Neocallimastigales</taxon>
        <taxon>Neocallimastigaceae</taxon>
        <taxon>Neocallimastix</taxon>
    </lineage>
</organism>
<evidence type="ECO:0000313" key="5">
    <source>
        <dbReference type="EMBL" id="ORY78783.1"/>
    </source>
</evidence>
<dbReference type="SMART" id="SM00248">
    <property type="entry name" value="ANK"/>
    <property type="match status" value="11"/>
</dbReference>
<dbReference type="OrthoDB" id="2142870at2759"/>
<comment type="caution">
    <text evidence="5">The sequence shown here is derived from an EMBL/GenBank/DDBJ whole genome shotgun (WGS) entry which is preliminary data.</text>
</comment>
<feature type="repeat" description="ANK" evidence="3">
    <location>
        <begin position="712"/>
        <end position="744"/>
    </location>
</feature>
<feature type="repeat" description="ANK" evidence="3">
    <location>
        <begin position="575"/>
        <end position="607"/>
    </location>
</feature>
<keyword evidence="1" id="KW-0677">Repeat</keyword>
<dbReference type="EMBL" id="MCOG01000016">
    <property type="protein sequence ID" value="ORY78783.1"/>
    <property type="molecule type" value="Genomic_DNA"/>
</dbReference>
<evidence type="ECO:0000256" key="4">
    <source>
        <dbReference type="SAM" id="MobiDB-lite"/>
    </source>
</evidence>
<name>A0A1Y2F4J8_9FUNG</name>
<keyword evidence="6" id="KW-1185">Reference proteome</keyword>
<accession>A0A1Y2F4J8</accession>
<dbReference type="PANTHER" id="PTHR24198:SF165">
    <property type="entry name" value="ANKYRIN REPEAT-CONTAINING PROTEIN-RELATED"/>
    <property type="match status" value="1"/>
</dbReference>
<dbReference type="Pfam" id="PF12796">
    <property type="entry name" value="Ank_2"/>
    <property type="match status" value="4"/>
</dbReference>
<dbReference type="InterPro" id="IPR036770">
    <property type="entry name" value="Ankyrin_rpt-contain_sf"/>
</dbReference>
<evidence type="ECO:0000256" key="3">
    <source>
        <dbReference type="PROSITE-ProRule" id="PRU00023"/>
    </source>
</evidence>
<keyword evidence="2 3" id="KW-0040">ANK repeat</keyword>